<protein>
    <submittedName>
        <fullName evidence="1">Uncharacterized protein</fullName>
    </submittedName>
</protein>
<sequence length="112" mass="12786">MQPKMESEKKALIQAEILPPNPNVKAYPPQPGQKYIVKAFGPEPTYLTCPNCYCNIRTRIESRSTAKTHLIALLCFMMCFLPCLPCIYCTDGCRAIEHYCPKCNEYLGKYDN</sequence>
<comment type="caution">
    <text evidence="1">The sequence shown here is derived from an EMBL/GenBank/DDBJ whole genome shotgun (WGS) entry which is preliminary data.</text>
</comment>
<dbReference type="EMBL" id="CM056741">
    <property type="protein sequence ID" value="KAJ8688181.1"/>
    <property type="molecule type" value="Genomic_DNA"/>
</dbReference>
<gene>
    <name evidence="1" type="ORF">QAD02_023976</name>
</gene>
<keyword evidence="2" id="KW-1185">Reference proteome</keyword>
<dbReference type="Proteomes" id="UP001239111">
    <property type="component" value="Chromosome 1"/>
</dbReference>
<proteinExistence type="predicted"/>
<organism evidence="1 2">
    <name type="scientific">Eretmocerus hayati</name>
    <dbReference type="NCBI Taxonomy" id="131215"/>
    <lineage>
        <taxon>Eukaryota</taxon>
        <taxon>Metazoa</taxon>
        <taxon>Ecdysozoa</taxon>
        <taxon>Arthropoda</taxon>
        <taxon>Hexapoda</taxon>
        <taxon>Insecta</taxon>
        <taxon>Pterygota</taxon>
        <taxon>Neoptera</taxon>
        <taxon>Endopterygota</taxon>
        <taxon>Hymenoptera</taxon>
        <taxon>Apocrita</taxon>
        <taxon>Proctotrupomorpha</taxon>
        <taxon>Chalcidoidea</taxon>
        <taxon>Aphelinidae</taxon>
        <taxon>Aphelininae</taxon>
        <taxon>Eretmocerus</taxon>
    </lineage>
</organism>
<accession>A0ACC2PZK2</accession>
<reference evidence="1" key="1">
    <citation type="submission" date="2023-04" db="EMBL/GenBank/DDBJ databases">
        <title>A chromosome-level genome assembly of the parasitoid wasp Eretmocerus hayati.</title>
        <authorList>
            <person name="Zhong Y."/>
            <person name="Liu S."/>
            <person name="Liu Y."/>
        </authorList>
    </citation>
    <scope>NUCLEOTIDE SEQUENCE</scope>
    <source>
        <strain evidence="1">ZJU_SS_LIU_2023</strain>
    </source>
</reference>
<evidence type="ECO:0000313" key="1">
    <source>
        <dbReference type="EMBL" id="KAJ8688181.1"/>
    </source>
</evidence>
<evidence type="ECO:0000313" key="2">
    <source>
        <dbReference type="Proteomes" id="UP001239111"/>
    </source>
</evidence>
<name>A0ACC2PZK2_9HYME</name>